<dbReference type="RefSeq" id="WP_095641703.1">
    <property type="nucleotide sequence ID" value="NZ_LMVO01000001.1"/>
</dbReference>
<comment type="caution">
    <text evidence="1">The sequence shown here is derived from an EMBL/GenBank/DDBJ whole genome shotgun (WGS) entry which is preliminary data.</text>
</comment>
<keyword evidence="2" id="KW-1185">Reference proteome</keyword>
<evidence type="ECO:0008006" key="3">
    <source>
        <dbReference type="Google" id="ProtNLM"/>
    </source>
</evidence>
<gene>
    <name evidence="1" type="ORF">ASJ83_07595</name>
</gene>
<evidence type="ECO:0000313" key="1">
    <source>
        <dbReference type="EMBL" id="PAV10307.1"/>
    </source>
</evidence>
<dbReference type="EMBL" id="LMVO01000001">
    <property type="protein sequence ID" value="PAV10307.1"/>
    <property type="molecule type" value="Genomic_DNA"/>
</dbReference>
<reference evidence="1 2" key="1">
    <citation type="journal article" date="2017" name="BMC Genomics">
        <title>Genomic analysis of methanogenic archaea reveals a shift towards energy conservation.</title>
        <authorList>
            <person name="Gilmore S.P."/>
            <person name="Henske J.K."/>
            <person name="Sexton J.A."/>
            <person name="Solomon K.V."/>
            <person name="Seppala S."/>
            <person name="Yoo J.I."/>
            <person name="Huyett L.M."/>
            <person name="Pressman A."/>
            <person name="Cogan J.Z."/>
            <person name="Kivenson V."/>
            <person name="Peng X."/>
            <person name="Tan Y."/>
            <person name="Valentine D.L."/>
            <person name="O'Malley M.A."/>
        </authorList>
    </citation>
    <scope>NUCLEOTIDE SEQUENCE [LARGE SCALE GENOMIC DNA]</scope>
    <source>
        <strain evidence="1 2">XII</strain>
    </source>
</reference>
<dbReference type="AlphaFoldDB" id="A0AAX0Q9S4"/>
<dbReference type="Proteomes" id="UP000243820">
    <property type="component" value="Unassembled WGS sequence"/>
</dbReference>
<evidence type="ECO:0000313" key="2">
    <source>
        <dbReference type="Proteomes" id="UP000243820"/>
    </source>
</evidence>
<protein>
    <recommendedName>
        <fullName evidence="3">DUF4430 domain-containing protein</fullName>
    </recommendedName>
</protein>
<proteinExistence type="predicted"/>
<sequence length="306" mass="32946">MKKSSFVAMITFAVIFAFLFVPAVSAETVEKTVILESGDIVIPMANFDGGSADVTVPKNSVAGIIYQAYPDVEFWFKPGSTKTWFNLNILEGRTHKDGGVWTLYVGGVEQTSDMVNDWSQLIVTPGDTVKLIYDADEYTVKIKTTVSNTAKPVTQSINGVFKTEAVNIPAEQISGSDTAVSVAGDSLLGILANSLPSVEFYKGGNQNFFNLNTYDGHTHKSPNKTDKWYVYVDGTEVTTPDWSTVKLTKGQVITMKFDDITNGAIYQYVIETSALAGDSGTTSPLPAAGIIFGLGAAGLFALSRKL</sequence>
<accession>A0AAX0Q9S4</accession>
<organism evidence="1 2">
    <name type="scientific">Methanocorpusculum parvum</name>
    <dbReference type="NCBI Taxonomy" id="2193"/>
    <lineage>
        <taxon>Archaea</taxon>
        <taxon>Methanobacteriati</taxon>
        <taxon>Methanobacteriota</taxon>
        <taxon>Stenosarchaea group</taxon>
        <taxon>Methanomicrobia</taxon>
        <taxon>Methanomicrobiales</taxon>
        <taxon>Methanocorpusculaceae</taxon>
        <taxon>Methanocorpusculum</taxon>
    </lineage>
</organism>
<name>A0AAX0Q9S4_9EURY</name>